<evidence type="ECO:0000313" key="4">
    <source>
        <dbReference type="Proteomes" id="UP000026960"/>
    </source>
</evidence>
<feature type="domain" description="DUF1618" evidence="2">
    <location>
        <begin position="29"/>
        <end position="111"/>
    </location>
</feature>
<dbReference type="HOGENOM" id="CLU_2112624_0_0_1"/>
<reference evidence="3" key="1">
    <citation type="journal article" date="2009" name="Rice">
        <title>De Novo Next Generation Sequencing of Plant Genomes.</title>
        <authorList>
            <person name="Rounsley S."/>
            <person name="Marri P.R."/>
            <person name="Yu Y."/>
            <person name="He R."/>
            <person name="Sisneros N."/>
            <person name="Goicoechea J.L."/>
            <person name="Lee S.J."/>
            <person name="Angelova A."/>
            <person name="Kudrna D."/>
            <person name="Luo M."/>
            <person name="Affourtit J."/>
            <person name="Desany B."/>
            <person name="Knight J."/>
            <person name="Niazi F."/>
            <person name="Egholm M."/>
            <person name="Wing R.A."/>
        </authorList>
    </citation>
    <scope>NUCLEOTIDE SEQUENCE [LARGE SCALE GENOMIC DNA]</scope>
    <source>
        <strain evidence="3">cv. IRGC 105608</strain>
    </source>
</reference>
<dbReference type="PaxDb" id="65489-OBART08G02060.1"/>
<proteinExistence type="predicted"/>
<protein>
    <recommendedName>
        <fullName evidence="2">DUF1618 domain-containing protein</fullName>
    </recommendedName>
</protein>
<dbReference type="EnsemblPlants" id="OBART08G02060.1">
    <property type="protein sequence ID" value="OBART08G02060.1"/>
    <property type="gene ID" value="OBART08G02060"/>
</dbReference>
<evidence type="ECO:0000256" key="1">
    <source>
        <dbReference type="SAM" id="MobiDB-lite"/>
    </source>
</evidence>
<dbReference type="AlphaFoldDB" id="A0A0D3GW25"/>
<dbReference type="Gramene" id="OBART08G02060.1">
    <property type="protein sequence ID" value="OBART08G02060.1"/>
    <property type="gene ID" value="OBART08G02060"/>
</dbReference>
<accession>A0A0D3GW25</accession>
<name>A0A0D3GW25_9ORYZ</name>
<dbReference type="Proteomes" id="UP000026960">
    <property type="component" value="Chromosome 8"/>
</dbReference>
<organism evidence="3">
    <name type="scientific">Oryza barthii</name>
    <dbReference type="NCBI Taxonomy" id="65489"/>
    <lineage>
        <taxon>Eukaryota</taxon>
        <taxon>Viridiplantae</taxon>
        <taxon>Streptophyta</taxon>
        <taxon>Embryophyta</taxon>
        <taxon>Tracheophyta</taxon>
        <taxon>Spermatophyta</taxon>
        <taxon>Magnoliopsida</taxon>
        <taxon>Liliopsida</taxon>
        <taxon>Poales</taxon>
        <taxon>Poaceae</taxon>
        <taxon>BOP clade</taxon>
        <taxon>Oryzoideae</taxon>
        <taxon>Oryzeae</taxon>
        <taxon>Oryzinae</taxon>
        <taxon>Oryza</taxon>
    </lineage>
</organism>
<evidence type="ECO:0000259" key="2">
    <source>
        <dbReference type="Pfam" id="PF07762"/>
    </source>
</evidence>
<feature type="region of interest" description="Disordered" evidence="1">
    <location>
        <begin position="1"/>
        <end position="20"/>
    </location>
</feature>
<evidence type="ECO:0000313" key="3">
    <source>
        <dbReference type="EnsemblPlants" id="OBART08G02060.1"/>
    </source>
</evidence>
<reference evidence="3" key="2">
    <citation type="submission" date="2015-03" db="UniProtKB">
        <authorList>
            <consortium name="EnsemblPlants"/>
        </authorList>
    </citation>
    <scope>IDENTIFICATION</scope>
</reference>
<dbReference type="InterPro" id="IPR011676">
    <property type="entry name" value="DUF1618"/>
</dbReference>
<dbReference type="Pfam" id="PF07762">
    <property type="entry name" value="DUF1618"/>
    <property type="match status" value="1"/>
</dbReference>
<sequence length="115" mass="13172">MPSPPSASGRRCTLPAASSRRSARQFATHLPVLRDILLPAPARGNWDNFLYQFDPSYFRDVTVSRNKPMDNKPKKFKEIDRGWKATTWSMPMSVNRSSSCCCDDDWQIDCEIDDN</sequence>
<keyword evidence="4" id="KW-1185">Reference proteome</keyword>